<evidence type="ECO:0000313" key="3">
    <source>
        <dbReference type="Proteomes" id="UP001500841"/>
    </source>
</evidence>
<feature type="domain" description="DinB-like" evidence="1">
    <location>
        <begin position="8"/>
        <end position="153"/>
    </location>
</feature>
<evidence type="ECO:0000259" key="1">
    <source>
        <dbReference type="Pfam" id="PF12867"/>
    </source>
</evidence>
<keyword evidence="3" id="KW-1185">Reference proteome</keyword>
<name>A0ABP7X2C7_9SPHI</name>
<proteinExistence type="predicted"/>
<comment type="caution">
    <text evidence="2">The sequence shown here is derived from an EMBL/GenBank/DDBJ whole genome shotgun (WGS) entry which is preliminary data.</text>
</comment>
<dbReference type="Pfam" id="PF12867">
    <property type="entry name" value="DinB_2"/>
    <property type="match status" value="1"/>
</dbReference>
<dbReference type="Proteomes" id="UP001500841">
    <property type="component" value="Unassembled WGS sequence"/>
</dbReference>
<organism evidence="2 3">
    <name type="scientific">Mucilaginibacter panaciglaebae</name>
    <dbReference type="NCBI Taxonomy" id="502331"/>
    <lineage>
        <taxon>Bacteria</taxon>
        <taxon>Pseudomonadati</taxon>
        <taxon>Bacteroidota</taxon>
        <taxon>Sphingobacteriia</taxon>
        <taxon>Sphingobacteriales</taxon>
        <taxon>Sphingobacteriaceae</taxon>
        <taxon>Mucilaginibacter</taxon>
    </lineage>
</organism>
<dbReference type="Gene3D" id="1.20.120.450">
    <property type="entry name" value="dinb family like domain"/>
    <property type="match status" value="1"/>
</dbReference>
<protein>
    <recommendedName>
        <fullName evidence="1">DinB-like domain-containing protein</fullName>
    </recommendedName>
</protein>
<reference evidence="3" key="1">
    <citation type="journal article" date="2019" name="Int. J. Syst. Evol. Microbiol.">
        <title>The Global Catalogue of Microorganisms (GCM) 10K type strain sequencing project: providing services to taxonomists for standard genome sequencing and annotation.</title>
        <authorList>
            <consortium name="The Broad Institute Genomics Platform"/>
            <consortium name="The Broad Institute Genome Sequencing Center for Infectious Disease"/>
            <person name="Wu L."/>
            <person name="Ma J."/>
        </authorList>
    </citation>
    <scope>NUCLEOTIDE SEQUENCE [LARGE SCALE GENOMIC DNA]</scope>
    <source>
        <strain evidence="3">JCM 17085</strain>
    </source>
</reference>
<evidence type="ECO:0000313" key="2">
    <source>
        <dbReference type="EMBL" id="GAA4102382.1"/>
    </source>
</evidence>
<accession>A0ABP7X2C7</accession>
<gene>
    <name evidence="2" type="ORF">GCM10022392_29210</name>
</gene>
<dbReference type="SUPFAM" id="SSF109854">
    <property type="entry name" value="DinB/YfiT-like putative metalloenzymes"/>
    <property type="match status" value="1"/>
</dbReference>
<dbReference type="EMBL" id="BAABCV010000011">
    <property type="protein sequence ID" value="GAA4102382.1"/>
    <property type="molecule type" value="Genomic_DNA"/>
</dbReference>
<dbReference type="InterPro" id="IPR024775">
    <property type="entry name" value="DinB-like"/>
</dbReference>
<sequence length="165" mass="18840">MKDTITKLQNTYNELIETFSSIPEDKLNAIPFKESWTAAQVIEHILNAVGVGTLYAETKPSNRNPGEKIKAVSDLFLNMDIKMQSPDFIYPSDKKYAKQELLDMINDKFTKLIEAAKTLDLSPICLVFEVPGFGAFTRLEFVWFYIVHTRRHIFQLHKIAKALAG</sequence>
<dbReference type="RefSeq" id="WP_345106080.1">
    <property type="nucleotide sequence ID" value="NZ_BAABCV010000011.1"/>
</dbReference>
<dbReference type="InterPro" id="IPR034660">
    <property type="entry name" value="DinB/YfiT-like"/>
</dbReference>